<keyword evidence="2" id="KW-0032">Aminotransferase</keyword>
<dbReference type="EMBL" id="KF900881">
    <property type="protein sequence ID" value="AIF10088.1"/>
    <property type="molecule type" value="Genomic_DNA"/>
</dbReference>
<comment type="similarity">
    <text evidence="1">Belongs to the DegT/DnrJ/EryC1 family.</text>
</comment>
<dbReference type="Gene3D" id="3.40.640.10">
    <property type="entry name" value="Type I PLP-dependent aspartate aminotransferase-like (Major domain)"/>
    <property type="match status" value="1"/>
</dbReference>
<dbReference type="InterPro" id="IPR015424">
    <property type="entry name" value="PyrdxlP-dep_Trfase"/>
</dbReference>
<dbReference type="GO" id="GO:0008483">
    <property type="term" value="F:transaminase activity"/>
    <property type="evidence" value="ECO:0007669"/>
    <property type="project" value="UniProtKB-KW"/>
</dbReference>
<dbReference type="GO" id="GO:0000271">
    <property type="term" value="P:polysaccharide biosynthetic process"/>
    <property type="evidence" value="ECO:0007669"/>
    <property type="project" value="TreeGrafter"/>
</dbReference>
<dbReference type="InterPro" id="IPR000653">
    <property type="entry name" value="DegT/StrS_aminotransferase"/>
</dbReference>
<organism evidence="2">
    <name type="scientific">uncultured marine thaumarchaeote KM3_43_D05</name>
    <dbReference type="NCBI Taxonomy" id="1456150"/>
    <lineage>
        <taxon>Archaea</taxon>
        <taxon>Nitrososphaerota</taxon>
        <taxon>environmental samples</taxon>
    </lineage>
</organism>
<keyword evidence="1" id="KW-0663">Pyridoxal phosphate</keyword>
<name>A0A075H8B3_9ARCH</name>
<evidence type="ECO:0000256" key="1">
    <source>
        <dbReference type="RuleBase" id="RU004508"/>
    </source>
</evidence>
<dbReference type="InterPro" id="IPR015422">
    <property type="entry name" value="PyrdxlP-dep_Trfase_small"/>
</dbReference>
<protein>
    <submittedName>
        <fullName evidence="2">DegT/DnrJ/EryC1/StrS aminotransferase (Per)</fullName>
    </submittedName>
</protein>
<dbReference type="AlphaFoldDB" id="A0A075H8B3"/>
<dbReference type="PANTHER" id="PTHR30244:SF34">
    <property type="entry name" value="DTDP-4-AMINO-4,6-DIDEOXYGALACTOSE TRANSAMINASE"/>
    <property type="match status" value="1"/>
</dbReference>
<dbReference type="GO" id="GO:0030170">
    <property type="term" value="F:pyridoxal phosphate binding"/>
    <property type="evidence" value="ECO:0007669"/>
    <property type="project" value="TreeGrafter"/>
</dbReference>
<sequence length="368" mass="41867">MKRINQIEPSMDNAEKKELMSVIDSGWYTESSKTKEFERMFASFVGVKYACAVTSGAAALYVGLKALRICNGDEVVVPDLTFVACPNSVEATGAKPVLADIEKNTLNLDLSKMSKSVSKKTKAIMPVDFNGRPIDMKVLREFADKKGMMLIEDAAHAIGCYYNKRHVGTISDVGIFSFSTPKIITTGQGGMIVTNDKQIYERAMALKDFGREIGIKKQMEKSFSHSTIGYNFKFTEFQAAVGIAQMRKLQKRILKKRMMFKKYVDLLSNVEGIEFLKTNLKNVTPWMIDIFLKSSVKRAQLIKYLEKKQIGTRIYYPPIHRLKPYRKMDREYKHASSFSDKGLWLPSSVTLTDKQIRIVCNEIKQFFK</sequence>
<dbReference type="PIRSF" id="PIRSF000390">
    <property type="entry name" value="PLP_StrS"/>
    <property type="match status" value="1"/>
</dbReference>
<dbReference type="CDD" id="cd00616">
    <property type="entry name" value="AHBA_syn"/>
    <property type="match status" value="1"/>
</dbReference>
<dbReference type="SUPFAM" id="SSF53383">
    <property type="entry name" value="PLP-dependent transferases"/>
    <property type="match status" value="1"/>
</dbReference>
<proteinExistence type="inferred from homology"/>
<dbReference type="Gene3D" id="3.90.1150.10">
    <property type="entry name" value="Aspartate Aminotransferase, domain 1"/>
    <property type="match status" value="1"/>
</dbReference>
<reference evidence="2" key="1">
    <citation type="journal article" date="2014" name="Genome Biol. Evol.">
        <title>Pangenome evidence for extensive interdomain horizontal transfer affecting lineage core and shell genes in uncultured planktonic thaumarchaeota and euryarchaeota.</title>
        <authorList>
            <person name="Deschamps P."/>
            <person name="Zivanovic Y."/>
            <person name="Moreira D."/>
            <person name="Rodriguez-Valera F."/>
            <person name="Lopez-Garcia P."/>
        </authorList>
    </citation>
    <scope>NUCLEOTIDE SEQUENCE</scope>
</reference>
<dbReference type="Pfam" id="PF01041">
    <property type="entry name" value="DegT_DnrJ_EryC1"/>
    <property type="match status" value="1"/>
</dbReference>
<dbReference type="InterPro" id="IPR015421">
    <property type="entry name" value="PyrdxlP-dep_Trfase_major"/>
</dbReference>
<keyword evidence="2" id="KW-0808">Transferase</keyword>
<accession>A0A075H8B3</accession>
<dbReference type="PANTHER" id="PTHR30244">
    <property type="entry name" value="TRANSAMINASE"/>
    <property type="match status" value="1"/>
</dbReference>
<evidence type="ECO:0000313" key="2">
    <source>
        <dbReference type="EMBL" id="AIF10088.1"/>
    </source>
</evidence>
<gene>
    <name evidence="2" type="primary">per</name>
</gene>